<dbReference type="EMBL" id="JBHTLQ010000071">
    <property type="protein sequence ID" value="MFD1192670.1"/>
    <property type="molecule type" value="Genomic_DNA"/>
</dbReference>
<feature type="non-terminal residue" evidence="1">
    <location>
        <position position="1"/>
    </location>
</feature>
<keyword evidence="2" id="KW-1185">Reference proteome</keyword>
<name>A0ABW3T7H3_9CAUL</name>
<dbReference type="Proteomes" id="UP001597216">
    <property type="component" value="Unassembled WGS sequence"/>
</dbReference>
<evidence type="ECO:0000313" key="2">
    <source>
        <dbReference type="Proteomes" id="UP001597216"/>
    </source>
</evidence>
<accession>A0ABW3T7H3</accession>
<protein>
    <submittedName>
        <fullName evidence="1">Uncharacterized protein</fullName>
    </submittedName>
</protein>
<comment type="caution">
    <text evidence="1">The sequence shown here is derived from an EMBL/GenBank/DDBJ whole genome shotgun (WGS) entry which is preliminary data.</text>
</comment>
<reference evidence="2" key="1">
    <citation type="journal article" date="2019" name="Int. J. Syst. Evol. Microbiol.">
        <title>The Global Catalogue of Microorganisms (GCM) 10K type strain sequencing project: providing services to taxonomists for standard genome sequencing and annotation.</title>
        <authorList>
            <consortium name="The Broad Institute Genomics Platform"/>
            <consortium name="The Broad Institute Genome Sequencing Center for Infectious Disease"/>
            <person name="Wu L."/>
            <person name="Ma J."/>
        </authorList>
    </citation>
    <scope>NUCLEOTIDE SEQUENCE [LARGE SCALE GENOMIC DNA]</scope>
    <source>
        <strain evidence="2">CCUG 55074</strain>
    </source>
</reference>
<dbReference type="RefSeq" id="WP_377354678.1">
    <property type="nucleotide sequence ID" value="NZ_JBHTLQ010000071.1"/>
</dbReference>
<sequence length="244" mass="25441">AAPPVASRAAAAGTPTFAGVYSLSRQGFVGDVLGRSQGDRSLGLTTAVAPQGQDMAAFDLAGLEEGARRLATPGYVGVLFFPVAFSALASTELGPAYLQALKALPADRRNQLAAEVYDLPNQPSARALQWLSATLAPHVSYIDLRLTDADFPVTNIKAGSLSGGTLVLPDGAPELRRAVVSRWMTSRTEWKERRLLTSLSNLRTADEIRTAGVLQIPFVSGPAVSAVAATPFGGTSRPVSGLPA</sequence>
<proteinExistence type="predicted"/>
<gene>
    <name evidence="1" type="ORF">ACFQ27_18915</name>
</gene>
<organism evidence="1 2">
    <name type="scientific">Phenylobacterium conjunctum</name>
    <dbReference type="NCBI Taxonomy" id="1298959"/>
    <lineage>
        <taxon>Bacteria</taxon>
        <taxon>Pseudomonadati</taxon>
        <taxon>Pseudomonadota</taxon>
        <taxon>Alphaproteobacteria</taxon>
        <taxon>Caulobacterales</taxon>
        <taxon>Caulobacteraceae</taxon>
        <taxon>Phenylobacterium</taxon>
    </lineage>
</organism>
<evidence type="ECO:0000313" key="1">
    <source>
        <dbReference type="EMBL" id="MFD1192670.1"/>
    </source>
</evidence>